<feature type="compositionally biased region" description="Pro residues" evidence="1">
    <location>
        <begin position="16"/>
        <end position="34"/>
    </location>
</feature>
<keyword evidence="3" id="KW-1185">Reference proteome</keyword>
<evidence type="ECO:0000256" key="1">
    <source>
        <dbReference type="SAM" id="MobiDB-lite"/>
    </source>
</evidence>
<dbReference type="PANTHER" id="PTHR33223">
    <property type="entry name" value="CCHC-TYPE DOMAIN-CONTAINING PROTEIN"/>
    <property type="match status" value="1"/>
</dbReference>
<dbReference type="EMBL" id="KZ453155">
    <property type="protein sequence ID" value="PKA47503.1"/>
    <property type="molecule type" value="Genomic_DNA"/>
</dbReference>
<reference evidence="2 3" key="1">
    <citation type="journal article" date="2017" name="Nature">
        <title>The Apostasia genome and the evolution of orchids.</title>
        <authorList>
            <person name="Zhang G.Q."/>
            <person name="Liu K.W."/>
            <person name="Li Z."/>
            <person name="Lohaus R."/>
            <person name="Hsiao Y.Y."/>
            <person name="Niu S.C."/>
            <person name="Wang J.Y."/>
            <person name="Lin Y.C."/>
            <person name="Xu Q."/>
            <person name="Chen L.J."/>
            <person name="Yoshida K."/>
            <person name="Fujiwara S."/>
            <person name="Wang Z.W."/>
            <person name="Zhang Y.Q."/>
            <person name="Mitsuda N."/>
            <person name="Wang M."/>
            <person name="Liu G.H."/>
            <person name="Pecoraro L."/>
            <person name="Huang H.X."/>
            <person name="Xiao X.J."/>
            <person name="Lin M."/>
            <person name="Wu X.Y."/>
            <person name="Wu W.L."/>
            <person name="Chen Y.Y."/>
            <person name="Chang S.B."/>
            <person name="Sakamoto S."/>
            <person name="Ohme-Takagi M."/>
            <person name="Yagi M."/>
            <person name="Zeng S.J."/>
            <person name="Shen C.Y."/>
            <person name="Yeh C.M."/>
            <person name="Luo Y.B."/>
            <person name="Tsai W.C."/>
            <person name="Van de Peer Y."/>
            <person name="Liu Z.J."/>
        </authorList>
    </citation>
    <scope>NUCLEOTIDE SEQUENCE [LARGE SCALE GENOMIC DNA]</scope>
    <source>
        <strain evidence="3">cv. Shenzhen</strain>
        <tissue evidence="2">Stem</tissue>
    </source>
</reference>
<evidence type="ECO:0000313" key="2">
    <source>
        <dbReference type="EMBL" id="PKA47503.1"/>
    </source>
</evidence>
<proteinExistence type="predicted"/>
<protein>
    <recommendedName>
        <fullName evidence="4">Retrotransposon gag domain-containing protein</fullName>
    </recommendedName>
</protein>
<organism evidence="2 3">
    <name type="scientific">Apostasia shenzhenica</name>
    <dbReference type="NCBI Taxonomy" id="1088818"/>
    <lineage>
        <taxon>Eukaryota</taxon>
        <taxon>Viridiplantae</taxon>
        <taxon>Streptophyta</taxon>
        <taxon>Embryophyta</taxon>
        <taxon>Tracheophyta</taxon>
        <taxon>Spermatophyta</taxon>
        <taxon>Magnoliopsida</taxon>
        <taxon>Liliopsida</taxon>
        <taxon>Asparagales</taxon>
        <taxon>Orchidaceae</taxon>
        <taxon>Apostasioideae</taxon>
        <taxon>Apostasia</taxon>
    </lineage>
</organism>
<gene>
    <name evidence="2" type="ORF">AXF42_Ash020673</name>
</gene>
<dbReference type="AlphaFoldDB" id="A0A2H9ZW47"/>
<name>A0A2H9ZW47_9ASPA</name>
<evidence type="ECO:0000313" key="3">
    <source>
        <dbReference type="Proteomes" id="UP000236161"/>
    </source>
</evidence>
<accession>A0A2H9ZW47</accession>
<sequence length="194" mass="21682">MNSFLTNLPILLHQRPPLPLAPAPAPKDPVPPPSTAHNEPPPEEVSTHAVEESRLEVYPSAPQVTTIFSPTIMAAPVPRYYKAPKVNDYNRLIDPAQHVKRFENALATGDPVSDACKCRLFRNTLIGLALDWLDEIPQGFIQSFEQFADQIRHVKDYFQNHPRTLADKEAPKRIPEGVCGPLLEDECGDEGHHE</sequence>
<feature type="region of interest" description="Disordered" evidence="1">
    <location>
        <begin position="16"/>
        <end position="47"/>
    </location>
</feature>
<dbReference type="PANTHER" id="PTHR33223:SF10">
    <property type="entry name" value="AMINOTRANSFERASE-LIKE PLANT MOBILE DOMAIN-CONTAINING PROTEIN"/>
    <property type="match status" value="1"/>
</dbReference>
<dbReference type="Proteomes" id="UP000236161">
    <property type="component" value="Unassembled WGS sequence"/>
</dbReference>
<evidence type="ECO:0008006" key="4">
    <source>
        <dbReference type="Google" id="ProtNLM"/>
    </source>
</evidence>
<dbReference type="OrthoDB" id="1752139at2759"/>